<organism evidence="8 9">
    <name type="scientific">Duganella sacchari</name>
    <dbReference type="NCBI Taxonomy" id="551987"/>
    <lineage>
        <taxon>Bacteria</taxon>
        <taxon>Pseudomonadati</taxon>
        <taxon>Pseudomonadota</taxon>
        <taxon>Betaproteobacteria</taxon>
        <taxon>Burkholderiales</taxon>
        <taxon>Oxalobacteraceae</taxon>
        <taxon>Telluria group</taxon>
        <taxon>Duganella</taxon>
    </lineage>
</organism>
<keyword evidence="4 7" id="KW-0812">Transmembrane</keyword>
<dbReference type="Gene3D" id="1.10.3860.10">
    <property type="entry name" value="Sodium:dicarboxylate symporter"/>
    <property type="match status" value="1"/>
</dbReference>
<dbReference type="SUPFAM" id="SSF118215">
    <property type="entry name" value="Proton glutamate symport protein"/>
    <property type="match status" value="1"/>
</dbReference>
<dbReference type="STRING" id="551987.SAMN05192549_10562"/>
<dbReference type="EMBL" id="FRCX01000005">
    <property type="protein sequence ID" value="SHN16277.1"/>
    <property type="molecule type" value="Genomic_DNA"/>
</dbReference>
<protein>
    <submittedName>
        <fullName evidence="8">Na+/H+-dicarboxylate symporter</fullName>
    </submittedName>
</protein>
<dbReference type="PANTHER" id="PTHR42865:SF7">
    <property type="entry name" value="PROTON_GLUTAMATE-ASPARTATE SYMPORTER"/>
    <property type="match status" value="1"/>
</dbReference>
<evidence type="ECO:0000256" key="6">
    <source>
        <dbReference type="ARBA" id="ARBA00023136"/>
    </source>
</evidence>
<evidence type="ECO:0000256" key="7">
    <source>
        <dbReference type="SAM" id="Phobius"/>
    </source>
</evidence>
<dbReference type="GO" id="GO:0005886">
    <property type="term" value="C:plasma membrane"/>
    <property type="evidence" value="ECO:0007669"/>
    <property type="project" value="UniProtKB-SubCell"/>
</dbReference>
<dbReference type="AlphaFoldDB" id="A0A1M7PGY8"/>
<keyword evidence="6 7" id="KW-0472">Membrane</keyword>
<proteinExistence type="predicted"/>
<feature type="transmembrane region" description="Helical" evidence="7">
    <location>
        <begin position="322"/>
        <end position="342"/>
    </location>
</feature>
<dbReference type="GO" id="GO:0015293">
    <property type="term" value="F:symporter activity"/>
    <property type="evidence" value="ECO:0007669"/>
    <property type="project" value="UniProtKB-KW"/>
</dbReference>
<keyword evidence="2" id="KW-0813">Transport</keyword>
<reference evidence="9" key="1">
    <citation type="submission" date="2016-11" db="EMBL/GenBank/DDBJ databases">
        <authorList>
            <person name="Varghese N."/>
            <person name="Submissions S."/>
        </authorList>
    </citation>
    <scope>NUCLEOTIDE SEQUENCE [LARGE SCALE GENOMIC DNA]</scope>
    <source>
        <strain evidence="9">Sac-22</strain>
    </source>
</reference>
<feature type="transmembrane region" description="Helical" evidence="7">
    <location>
        <begin position="12"/>
        <end position="34"/>
    </location>
</feature>
<gene>
    <name evidence="8" type="ORF">SAMN05192549_10562</name>
</gene>
<feature type="transmembrane region" description="Helical" evidence="7">
    <location>
        <begin position="84"/>
        <end position="106"/>
    </location>
</feature>
<comment type="subcellular location">
    <subcellularLocation>
        <location evidence="1">Cell membrane</location>
        <topology evidence="1">Multi-pass membrane protein</topology>
    </subcellularLocation>
</comment>
<keyword evidence="9" id="KW-1185">Reference proteome</keyword>
<evidence type="ECO:0000256" key="5">
    <source>
        <dbReference type="ARBA" id="ARBA00022989"/>
    </source>
</evidence>
<dbReference type="InterPro" id="IPR036458">
    <property type="entry name" value="Na:dicarbo_symporter_sf"/>
</dbReference>
<name>A0A1M7PGY8_9BURK</name>
<sequence length="428" mass="44880">MDAPTSMQGFQRWALNPLTVLGCVIAGGVLGWAAPAFARHLGVVGVVYVDLLKMIVLPFMISAVIFSLQNLYHDGGAARIFKRVVAVFVTFSFLVAILAAAASLLARPGGDLRAETRVALGKIVSADTDSSNTRMSMRTIEEAPKRTSLKEVLQALIPQNIFAALANGETLKALVFALLFGFAAGQVPNRIASGLHQALETVYHACQTLTRWVNLPVPFVLVCMAASEVALAGLGPIRAMAGFVMLFLLVCALLLVLAIALMGRRAGVPFRTVAQAMREPFALGVATNNSATCMPAMVSGLVDKLQFSRTRVELLVPLSISLLRVGAVAYFVCGTLFIAALYGRHVSALDLGVLVLVSVLSGFASAGMAGIVTVSLIGTICSYLSLPFEAAFILLVAVDPICAMGRTAVTVISSCAAVAAICAAPVKL</sequence>
<evidence type="ECO:0000256" key="2">
    <source>
        <dbReference type="ARBA" id="ARBA00022448"/>
    </source>
</evidence>
<keyword evidence="5 7" id="KW-1133">Transmembrane helix</keyword>
<evidence type="ECO:0000256" key="3">
    <source>
        <dbReference type="ARBA" id="ARBA00022475"/>
    </source>
</evidence>
<dbReference type="Pfam" id="PF00375">
    <property type="entry name" value="SDF"/>
    <property type="match status" value="1"/>
</dbReference>
<feature type="transmembrane region" description="Helical" evidence="7">
    <location>
        <begin position="212"/>
        <end position="234"/>
    </location>
</feature>
<feature type="transmembrane region" description="Helical" evidence="7">
    <location>
        <begin position="281"/>
        <end position="302"/>
    </location>
</feature>
<feature type="transmembrane region" description="Helical" evidence="7">
    <location>
        <begin position="383"/>
        <end position="401"/>
    </location>
</feature>
<feature type="transmembrane region" description="Helical" evidence="7">
    <location>
        <begin position="240"/>
        <end position="261"/>
    </location>
</feature>
<evidence type="ECO:0000313" key="8">
    <source>
        <dbReference type="EMBL" id="SHN16277.1"/>
    </source>
</evidence>
<evidence type="ECO:0000256" key="1">
    <source>
        <dbReference type="ARBA" id="ARBA00004651"/>
    </source>
</evidence>
<evidence type="ECO:0000256" key="4">
    <source>
        <dbReference type="ARBA" id="ARBA00022692"/>
    </source>
</evidence>
<dbReference type="PANTHER" id="PTHR42865">
    <property type="entry name" value="PROTON/GLUTAMATE-ASPARTATE SYMPORTER"/>
    <property type="match status" value="1"/>
</dbReference>
<evidence type="ECO:0000313" key="9">
    <source>
        <dbReference type="Proteomes" id="UP000184339"/>
    </source>
</evidence>
<dbReference type="InterPro" id="IPR001991">
    <property type="entry name" value="Na-dicarboxylate_symporter"/>
</dbReference>
<dbReference type="Proteomes" id="UP000184339">
    <property type="component" value="Unassembled WGS sequence"/>
</dbReference>
<dbReference type="RefSeq" id="WP_229255688.1">
    <property type="nucleotide sequence ID" value="NZ_FRCX01000005.1"/>
</dbReference>
<accession>A0A1M7PGY8</accession>
<feature type="transmembrane region" description="Helical" evidence="7">
    <location>
        <begin position="354"/>
        <end position="377"/>
    </location>
</feature>
<feature type="transmembrane region" description="Helical" evidence="7">
    <location>
        <begin position="54"/>
        <end position="72"/>
    </location>
</feature>
<keyword evidence="3" id="KW-1003">Cell membrane</keyword>